<dbReference type="SUPFAM" id="SSF53187">
    <property type="entry name" value="Zn-dependent exopeptidases"/>
    <property type="match status" value="1"/>
</dbReference>
<dbReference type="FunFam" id="3.30.70.360:FF:000001">
    <property type="entry name" value="N-acetyldiaminopimelate deacetylase"/>
    <property type="match status" value="1"/>
</dbReference>
<dbReference type="PANTHER" id="PTHR11014">
    <property type="entry name" value="PEPTIDASE M20 FAMILY MEMBER"/>
    <property type="match status" value="1"/>
</dbReference>
<accession>A0A1I7MS10</accession>
<dbReference type="InterPro" id="IPR002933">
    <property type="entry name" value="Peptidase_M20"/>
</dbReference>
<dbReference type="OrthoDB" id="9777385at2"/>
<evidence type="ECO:0000259" key="4">
    <source>
        <dbReference type="Pfam" id="PF07687"/>
    </source>
</evidence>
<name>A0A1I7MS10_9MICC</name>
<dbReference type="AlphaFoldDB" id="A0A1I7MS10"/>
<gene>
    <name evidence="5" type="ORF">SAMN04487966_1137</name>
</gene>
<dbReference type="PANTHER" id="PTHR11014:SF63">
    <property type="entry name" value="METALLOPEPTIDASE, PUTATIVE (AFU_ORTHOLOGUE AFUA_6G09600)-RELATED"/>
    <property type="match status" value="1"/>
</dbReference>
<dbReference type="CDD" id="cd03886">
    <property type="entry name" value="M20_Acy1"/>
    <property type="match status" value="1"/>
</dbReference>
<keyword evidence="2" id="KW-0479">Metal-binding</keyword>
<evidence type="ECO:0000256" key="2">
    <source>
        <dbReference type="PIRSR" id="PIRSR005962-1"/>
    </source>
</evidence>
<feature type="binding site" evidence="2">
    <location>
        <position position="136"/>
    </location>
    <ligand>
        <name>Mn(2+)</name>
        <dbReference type="ChEBI" id="CHEBI:29035"/>
        <label>2</label>
    </ligand>
</feature>
<feature type="binding site" evidence="2">
    <location>
        <position position="403"/>
    </location>
    <ligand>
        <name>Mn(2+)</name>
        <dbReference type="ChEBI" id="CHEBI:29035"/>
        <label>2</label>
    </ligand>
</feature>
<dbReference type="Pfam" id="PF07687">
    <property type="entry name" value="M20_dimer"/>
    <property type="match status" value="1"/>
</dbReference>
<feature type="binding site" evidence="2">
    <location>
        <position position="172"/>
    </location>
    <ligand>
        <name>Mn(2+)</name>
        <dbReference type="ChEBI" id="CHEBI:29035"/>
        <label>2</label>
    </ligand>
</feature>
<dbReference type="NCBIfam" id="TIGR01891">
    <property type="entry name" value="amidohydrolases"/>
    <property type="match status" value="1"/>
</dbReference>
<dbReference type="SUPFAM" id="SSF55031">
    <property type="entry name" value="Bacterial exopeptidase dimerisation domain"/>
    <property type="match status" value="1"/>
</dbReference>
<sequence>MNQSQPPTASDSNSVSSLAPNVPADLARDVIEFRRQLHGHPELDLDLPRTQAAVLERLARLQQQLGDDPRTGQPVLEVTVGRELSSVVVVLRGGAPVPEGTRRPVVLLRGDMDALPVTEETGLDYAPEVPGTMHACGHDLHTAGLYGALAWLGQRREELVADVVGMFQPGEETDGGAKRMIEEGLLEAAGQPVDTAYAIHVYSAKYPHGMLVSRPGPIQAGCDDLIVTVQGNGGHGSVPHLAQDPVPVAAEMVMALQSLVTRQFDAFDPVVATVGHLTAGTAANIIPDTATLGITLRTFSAESRERLIPAVERMAHGIAAAHGMTADVRPDCEFPVTVNDPAAVEFARGVIEDLYGPESYLDLPEAEPGSEDFSEVLQRVPGAYILLGAVPEGQDPETAESNHSPRAVFDDAVLPRAVEVLAELALRTPAVQDPDQAAGAGA</sequence>
<dbReference type="Gene3D" id="3.30.70.360">
    <property type="match status" value="1"/>
</dbReference>
<keyword evidence="2" id="KW-0464">Manganese</keyword>
<dbReference type="PIRSF" id="PIRSF005962">
    <property type="entry name" value="Pept_M20D_amidohydro"/>
    <property type="match status" value="1"/>
</dbReference>
<dbReference type="STRING" id="574650.SAMN04487966_1137"/>
<dbReference type="GO" id="GO:0050118">
    <property type="term" value="F:N-acetyldiaminopimelate deacetylase activity"/>
    <property type="evidence" value="ECO:0007669"/>
    <property type="project" value="UniProtKB-ARBA"/>
</dbReference>
<dbReference type="Gene3D" id="3.40.630.10">
    <property type="entry name" value="Zn peptidases"/>
    <property type="match status" value="1"/>
</dbReference>
<evidence type="ECO:0000313" key="6">
    <source>
        <dbReference type="Proteomes" id="UP000198881"/>
    </source>
</evidence>
<dbReference type="InterPro" id="IPR011650">
    <property type="entry name" value="Peptidase_M20_dimer"/>
</dbReference>
<keyword evidence="6" id="KW-1185">Reference proteome</keyword>
<feature type="region of interest" description="Disordered" evidence="3">
    <location>
        <begin position="1"/>
        <end position="20"/>
    </location>
</feature>
<feature type="compositionally biased region" description="Polar residues" evidence="3">
    <location>
        <begin position="1"/>
        <end position="19"/>
    </location>
</feature>
<dbReference type="InterPro" id="IPR017439">
    <property type="entry name" value="Amidohydrolase"/>
</dbReference>
<feature type="domain" description="Peptidase M20 dimerisation" evidence="4">
    <location>
        <begin position="226"/>
        <end position="314"/>
    </location>
</feature>
<evidence type="ECO:0000256" key="1">
    <source>
        <dbReference type="ARBA" id="ARBA00022801"/>
    </source>
</evidence>
<evidence type="ECO:0000256" key="3">
    <source>
        <dbReference type="SAM" id="MobiDB-lite"/>
    </source>
</evidence>
<dbReference type="InterPro" id="IPR036264">
    <property type="entry name" value="Bact_exopeptidase_dim_dom"/>
</dbReference>
<dbReference type="GO" id="GO:0019877">
    <property type="term" value="P:diaminopimelate biosynthetic process"/>
    <property type="evidence" value="ECO:0007669"/>
    <property type="project" value="UniProtKB-ARBA"/>
</dbReference>
<dbReference type="EMBL" id="FPCG01000013">
    <property type="protein sequence ID" value="SFV24714.1"/>
    <property type="molecule type" value="Genomic_DNA"/>
</dbReference>
<organism evidence="5 6">
    <name type="scientific">Micrococcus terreus</name>
    <dbReference type="NCBI Taxonomy" id="574650"/>
    <lineage>
        <taxon>Bacteria</taxon>
        <taxon>Bacillati</taxon>
        <taxon>Actinomycetota</taxon>
        <taxon>Actinomycetes</taxon>
        <taxon>Micrococcales</taxon>
        <taxon>Micrococcaceae</taxon>
        <taxon>Micrococcus</taxon>
    </lineage>
</organism>
<dbReference type="GO" id="GO:0046872">
    <property type="term" value="F:metal ion binding"/>
    <property type="evidence" value="ECO:0007669"/>
    <property type="project" value="UniProtKB-KW"/>
</dbReference>
<dbReference type="Pfam" id="PF01546">
    <property type="entry name" value="Peptidase_M20"/>
    <property type="match status" value="1"/>
</dbReference>
<reference evidence="5 6" key="1">
    <citation type="submission" date="2016-10" db="EMBL/GenBank/DDBJ databases">
        <authorList>
            <person name="de Groot N.N."/>
        </authorList>
    </citation>
    <scope>NUCLEOTIDE SEQUENCE [LARGE SCALE GENOMIC DNA]</scope>
    <source>
        <strain evidence="5 6">CGMCC 1.7054</strain>
    </source>
</reference>
<proteinExistence type="predicted"/>
<comment type="cofactor">
    <cofactor evidence="2">
        <name>Mn(2+)</name>
        <dbReference type="ChEBI" id="CHEBI:29035"/>
    </cofactor>
    <text evidence="2">The Mn(2+) ion enhances activity.</text>
</comment>
<dbReference type="RefSeq" id="WP_091699262.1">
    <property type="nucleotide sequence ID" value="NZ_FPCG01000013.1"/>
</dbReference>
<keyword evidence="1 5" id="KW-0378">Hydrolase</keyword>
<feature type="binding site" evidence="2">
    <location>
        <position position="200"/>
    </location>
    <ligand>
        <name>Mn(2+)</name>
        <dbReference type="ChEBI" id="CHEBI:29035"/>
        <label>2</label>
    </ligand>
</feature>
<dbReference type="Proteomes" id="UP000198881">
    <property type="component" value="Unassembled WGS sequence"/>
</dbReference>
<evidence type="ECO:0000313" key="5">
    <source>
        <dbReference type="EMBL" id="SFV24714.1"/>
    </source>
</evidence>
<feature type="binding site" evidence="2">
    <location>
        <position position="138"/>
    </location>
    <ligand>
        <name>Mn(2+)</name>
        <dbReference type="ChEBI" id="CHEBI:29035"/>
        <label>2</label>
    </ligand>
</feature>
<protein>
    <submittedName>
        <fullName evidence="5">Hippurate hydrolase</fullName>
    </submittedName>
</protein>